<dbReference type="Proteomes" id="UP000087171">
    <property type="component" value="Unplaced"/>
</dbReference>
<organism evidence="8 9">
    <name type="scientific">Cicer arietinum</name>
    <name type="common">Chickpea</name>
    <name type="synonym">Garbanzo</name>
    <dbReference type="NCBI Taxonomy" id="3827"/>
    <lineage>
        <taxon>Eukaryota</taxon>
        <taxon>Viridiplantae</taxon>
        <taxon>Streptophyta</taxon>
        <taxon>Embryophyta</taxon>
        <taxon>Tracheophyta</taxon>
        <taxon>Spermatophyta</taxon>
        <taxon>Magnoliopsida</taxon>
        <taxon>eudicotyledons</taxon>
        <taxon>Gunneridae</taxon>
        <taxon>Pentapetalae</taxon>
        <taxon>rosids</taxon>
        <taxon>fabids</taxon>
        <taxon>Fabales</taxon>
        <taxon>Fabaceae</taxon>
        <taxon>Papilionoideae</taxon>
        <taxon>50 kb inversion clade</taxon>
        <taxon>NPAAA clade</taxon>
        <taxon>Hologalegina</taxon>
        <taxon>IRL clade</taxon>
        <taxon>Cicereae</taxon>
        <taxon>Cicer</taxon>
    </lineage>
</organism>
<evidence type="ECO:0000256" key="1">
    <source>
        <dbReference type="ARBA" id="ARBA00004613"/>
    </source>
</evidence>
<dbReference type="PaxDb" id="3827-XP_004513488.1"/>
<dbReference type="GO" id="GO:0010052">
    <property type="term" value="P:guard cell differentiation"/>
    <property type="evidence" value="ECO:0007669"/>
    <property type="project" value="UniProtKB-UniRule"/>
</dbReference>
<dbReference type="eggNOG" id="ENOG502S87E">
    <property type="taxonomic scope" value="Eukaryota"/>
</dbReference>
<keyword evidence="4 7" id="KW-0964">Secreted</keyword>
<dbReference type="STRING" id="3827.A0A1S2Z1V5"/>
<evidence type="ECO:0000256" key="2">
    <source>
        <dbReference type="ARBA" id="ARBA00008127"/>
    </source>
</evidence>
<dbReference type="GO" id="GO:0005576">
    <property type="term" value="C:extracellular region"/>
    <property type="evidence" value="ECO:0007669"/>
    <property type="project" value="UniProtKB-SubCell"/>
</dbReference>
<dbReference type="AlphaFoldDB" id="A0A1S2Z1V5"/>
<evidence type="ECO:0000256" key="5">
    <source>
        <dbReference type="ARBA" id="ARBA00022729"/>
    </source>
</evidence>
<comment type="similarity">
    <text evidence="2 7">Belongs to the plant cysteine rich small secretory peptide family. Epidermal patterning factor subfamily.</text>
</comment>
<gene>
    <name evidence="9" type="primary">LOC101495520</name>
</gene>
<evidence type="ECO:0000256" key="3">
    <source>
        <dbReference type="ARBA" id="ARBA00022473"/>
    </source>
</evidence>
<dbReference type="PANTHER" id="PTHR33109">
    <property type="entry name" value="EPIDERMAL PATTERNING FACTOR-LIKE PROTEIN 4"/>
    <property type="match status" value="1"/>
</dbReference>
<keyword evidence="6" id="KW-1015">Disulfide bond</keyword>
<keyword evidence="8" id="KW-1185">Reference proteome</keyword>
<dbReference type="OrthoDB" id="1843021at2759"/>
<evidence type="ECO:0000256" key="6">
    <source>
        <dbReference type="ARBA" id="ARBA00023157"/>
    </source>
</evidence>
<dbReference type="InterPro" id="IPR039455">
    <property type="entry name" value="EPFL"/>
</dbReference>
<dbReference type="Pfam" id="PF17181">
    <property type="entry name" value="EPF"/>
    <property type="match status" value="1"/>
</dbReference>
<dbReference type="RefSeq" id="XP_004513488.1">
    <property type="nucleotide sequence ID" value="XM_004513431.3"/>
</dbReference>
<evidence type="ECO:0000313" key="8">
    <source>
        <dbReference type="Proteomes" id="UP000087171"/>
    </source>
</evidence>
<comment type="function">
    <text evidence="7">Controls stomatal patterning.</text>
</comment>
<proteinExistence type="inferred from homology"/>
<dbReference type="PANTHER" id="PTHR33109:SF74">
    <property type="entry name" value="EPIDERMAL PATTERNING FACTOR-LIKE PROTEIN"/>
    <property type="match status" value="1"/>
</dbReference>
<name>A0A1S2Z1V5_CICAR</name>
<comment type="subcellular location">
    <subcellularLocation>
        <location evidence="1 7">Secreted</location>
    </subcellularLocation>
</comment>
<evidence type="ECO:0000313" key="9">
    <source>
        <dbReference type="RefSeq" id="XP_004513488.1"/>
    </source>
</evidence>
<keyword evidence="3 7" id="KW-0217">Developmental protein</keyword>
<protein>
    <recommendedName>
        <fullName evidence="7">Epidermal patterning factor-like protein</fullName>
    </recommendedName>
</protein>
<accession>A0A1S2Z1V5</accession>
<keyword evidence="5" id="KW-0732">Signal</keyword>
<evidence type="ECO:0000256" key="7">
    <source>
        <dbReference type="RuleBase" id="RU367102"/>
    </source>
</evidence>
<sequence length="150" mass="17095">MVCLLFLRFCANQSPSNLPLVLIASYKASHSISLILGLLQPTMKRRIMCYILFLTPLLFFGDANQQALSFKVVPTTRIQDVPTTNFETTQNEEALSRIGSRPPRCEHKCGECIPCNPIQIIHNNKQQHLQYTNYEPEGWKCKCGTSYFNP</sequence>
<reference evidence="9" key="1">
    <citation type="submission" date="2025-08" db="UniProtKB">
        <authorList>
            <consortium name="RefSeq"/>
        </authorList>
    </citation>
    <scope>IDENTIFICATION</scope>
    <source>
        <tissue evidence="9">Etiolated seedlings</tissue>
    </source>
</reference>
<evidence type="ECO:0000256" key="4">
    <source>
        <dbReference type="ARBA" id="ARBA00022525"/>
    </source>
</evidence>